<gene>
    <name evidence="1" type="ORF">BpHYR1_034333</name>
</gene>
<protein>
    <submittedName>
        <fullName evidence="1">Uncharacterized protein</fullName>
    </submittedName>
</protein>
<proteinExistence type="predicted"/>
<name>A0A3M7RLB3_BRAPC</name>
<dbReference type="EMBL" id="REGN01003143">
    <property type="protein sequence ID" value="RNA24342.1"/>
    <property type="molecule type" value="Genomic_DNA"/>
</dbReference>
<dbReference type="Proteomes" id="UP000276133">
    <property type="component" value="Unassembled WGS sequence"/>
</dbReference>
<keyword evidence="2" id="KW-1185">Reference proteome</keyword>
<comment type="caution">
    <text evidence="1">The sequence shown here is derived from an EMBL/GenBank/DDBJ whole genome shotgun (WGS) entry which is preliminary data.</text>
</comment>
<evidence type="ECO:0000313" key="2">
    <source>
        <dbReference type="Proteomes" id="UP000276133"/>
    </source>
</evidence>
<sequence>MIKKKVKIGKNDNFCPFYDWRKKAEIKIKKLLLKFLFGVKLQFAIDYSISDDRNQLEATQNIEKKVAAIIEFIVDIKNKNIALELIDNVFKCDNQGLIDSIKFIMTLVNYGGMGCFINLFQEKVFPGQFRMAEPSFQPTWLQYD</sequence>
<organism evidence="1 2">
    <name type="scientific">Brachionus plicatilis</name>
    <name type="common">Marine rotifer</name>
    <name type="synonym">Brachionus muelleri</name>
    <dbReference type="NCBI Taxonomy" id="10195"/>
    <lineage>
        <taxon>Eukaryota</taxon>
        <taxon>Metazoa</taxon>
        <taxon>Spiralia</taxon>
        <taxon>Gnathifera</taxon>
        <taxon>Rotifera</taxon>
        <taxon>Eurotatoria</taxon>
        <taxon>Monogononta</taxon>
        <taxon>Pseudotrocha</taxon>
        <taxon>Ploima</taxon>
        <taxon>Brachionidae</taxon>
        <taxon>Brachionus</taxon>
    </lineage>
</organism>
<dbReference type="AlphaFoldDB" id="A0A3M7RLB3"/>
<evidence type="ECO:0000313" key="1">
    <source>
        <dbReference type="EMBL" id="RNA24342.1"/>
    </source>
</evidence>
<reference evidence="1 2" key="1">
    <citation type="journal article" date="2018" name="Sci. Rep.">
        <title>Genomic signatures of local adaptation to the degree of environmental predictability in rotifers.</title>
        <authorList>
            <person name="Franch-Gras L."/>
            <person name="Hahn C."/>
            <person name="Garcia-Roger E.M."/>
            <person name="Carmona M.J."/>
            <person name="Serra M."/>
            <person name="Gomez A."/>
        </authorList>
    </citation>
    <scope>NUCLEOTIDE SEQUENCE [LARGE SCALE GENOMIC DNA]</scope>
    <source>
        <strain evidence="1">HYR1</strain>
    </source>
</reference>
<accession>A0A3M7RLB3</accession>